<comment type="caution">
    <text evidence="2">The sequence shown here is derived from an EMBL/GenBank/DDBJ whole genome shotgun (WGS) entry which is preliminary data.</text>
</comment>
<keyword evidence="1" id="KW-0812">Transmembrane</keyword>
<reference evidence="2 3" key="1">
    <citation type="submission" date="2018-07" db="EMBL/GenBank/DDBJ databases">
        <title>Genomic Encyclopedia of Type Strains, Phase IV (KMG-IV): sequencing the most valuable type-strain genomes for metagenomic binning, comparative biology and taxonomic classification.</title>
        <authorList>
            <person name="Goeker M."/>
        </authorList>
    </citation>
    <scope>NUCLEOTIDE SEQUENCE [LARGE SCALE GENOMIC DNA]</scope>
    <source>
        <strain evidence="2 3">DSM 44290</strain>
    </source>
</reference>
<feature type="transmembrane region" description="Helical" evidence="1">
    <location>
        <begin position="156"/>
        <end position="179"/>
    </location>
</feature>
<dbReference type="Proteomes" id="UP000254869">
    <property type="component" value="Unassembled WGS sequence"/>
</dbReference>
<evidence type="ECO:0000313" key="2">
    <source>
        <dbReference type="EMBL" id="RDI67571.1"/>
    </source>
</evidence>
<keyword evidence="3" id="KW-1185">Reference proteome</keyword>
<dbReference type="Pfam" id="PF06149">
    <property type="entry name" value="DUF969"/>
    <property type="match status" value="1"/>
</dbReference>
<evidence type="ECO:0000313" key="3">
    <source>
        <dbReference type="Proteomes" id="UP000254869"/>
    </source>
</evidence>
<evidence type="ECO:0000256" key="1">
    <source>
        <dbReference type="SAM" id="Phobius"/>
    </source>
</evidence>
<keyword evidence="1" id="KW-1133">Transmembrane helix</keyword>
<dbReference type="STRING" id="1210086.GCA_001613105_05648"/>
<proteinExistence type="predicted"/>
<gene>
    <name evidence="2" type="ORF">DFR76_103642</name>
</gene>
<organism evidence="2 3">
    <name type="scientific">Nocardia pseudobrasiliensis</name>
    <dbReference type="NCBI Taxonomy" id="45979"/>
    <lineage>
        <taxon>Bacteria</taxon>
        <taxon>Bacillati</taxon>
        <taxon>Actinomycetota</taxon>
        <taxon>Actinomycetes</taxon>
        <taxon>Mycobacteriales</taxon>
        <taxon>Nocardiaceae</taxon>
        <taxon>Nocardia</taxon>
    </lineage>
</organism>
<keyword evidence="1" id="KW-0472">Membrane</keyword>
<dbReference type="InterPro" id="IPR010374">
    <property type="entry name" value="DUF969"/>
</dbReference>
<dbReference type="EMBL" id="QQBC01000003">
    <property type="protein sequence ID" value="RDI67571.1"/>
    <property type="molecule type" value="Genomic_DNA"/>
</dbReference>
<sequence length="228" mass="24190">MFVLLGVALVVAGFALRLNPMLVVLVSGVVTALLGGLTPIQLLDSIGNGFAGSRSVTIWVVTLPVIGLLDRYGLQQQAGRLIAKLRVLTTGRLLAGYMLLRQGTAALGLTGIFGQPHTVRPLIGPMALGAAEQRFGTLTDPMIERIKAFSASADNVGLFFGEDIFIAVGSVLLITGYVNSSYGLQLDPLQLARWAVPTAVCAYVIHAGRLIWLDRWLARRGAAVVAAR</sequence>
<protein>
    <submittedName>
        <fullName evidence="2">Putative membrane protein</fullName>
    </submittedName>
</protein>
<feature type="transmembrane region" description="Helical" evidence="1">
    <location>
        <begin position="191"/>
        <end position="212"/>
    </location>
</feature>
<name>A0A370IBT4_9NOCA</name>
<dbReference type="AlphaFoldDB" id="A0A370IBT4"/>
<accession>A0A370IBT4</accession>
<dbReference type="RefSeq" id="WP_068004198.1">
    <property type="nucleotide sequence ID" value="NZ_QQBC01000003.1"/>
</dbReference>
<feature type="transmembrane region" description="Helical" evidence="1">
    <location>
        <begin position="56"/>
        <end position="74"/>
    </location>
</feature>